<gene>
    <name evidence="1" type="ORF">P0O24_11810</name>
</gene>
<dbReference type="SUPFAM" id="SSF46785">
    <property type="entry name" value="Winged helix' DNA-binding domain"/>
    <property type="match status" value="1"/>
</dbReference>
<dbReference type="InterPro" id="IPR036390">
    <property type="entry name" value="WH_DNA-bd_sf"/>
</dbReference>
<dbReference type="RefSeq" id="WP_316969957.1">
    <property type="nucleotide sequence ID" value="NZ_JARFPL010000058.1"/>
</dbReference>
<sequence>MTANQTTEKTPLYWHVALEDSKGRNDVKIHLLLHLLYEEDYAYNIANFFKKSKIKINTLCEQSQIQPILADMENKGFLLSRKSEASPRVRRYFSINPAILQSPMNATLHILSSGRGLYIRKEDLEELFAALKGCKRPDPSQLGIQKFDFIAFLLAVRALADVYGFLPLSRELDLYISEVERIEREVRRIYAKKILPTPDDIEN</sequence>
<organism evidence="1 2">
    <name type="scientific">Candidatus Methanocrinis alkalitolerans</name>
    <dbReference type="NCBI Taxonomy" id="3033395"/>
    <lineage>
        <taxon>Archaea</taxon>
        <taxon>Methanobacteriati</taxon>
        <taxon>Methanobacteriota</taxon>
        <taxon>Stenosarchaea group</taxon>
        <taxon>Methanomicrobia</taxon>
        <taxon>Methanotrichales</taxon>
        <taxon>Methanotrichaceae</taxon>
        <taxon>Methanocrinis</taxon>
    </lineage>
</organism>
<name>A0ABT5XHS6_9EURY</name>
<dbReference type="InterPro" id="IPR036388">
    <property type="entry name" value="WH-like_DNA-bd_sf"/>
</dbReference>
<protein>
    <submittedName>
        <fullName evidence="1">Helix-turn-helix transcriptional regulator</fullName>
    </submittedName>
</protein>
<keyword evidence="2" id="KW-1185">Reference proteome</keyword>
<dbReference type="Proteomes" id="UP001215956">
    <property type="component" value="Unassembled WGS sequence"/>
</dbReference>
<accession>A0ABT5XHS6</accession>
<dbReference type="Gene3D" id="1.10.10.10">
    <property type="entry name" value="Winged helix-like DNA-binding domain superfamily/Winged helix DNA-binding domain"/>
    <property type="match status" value="1"/>
</dbReference>
<proteinExistence type="predicted"/>
<evidence type="ECO:0000313" key="2">
    <source>
        <dbReference type="Proteomes" id="UP001215956"/>
    </source>
</evidence>
<reference evidence="1 2" key="1">
    <citation type="submission" date="2023-03" db="EMBL/GenBank/DDBJ databases">
        <title>Whole genome sequencing of Methanotrichaceae archaeon M04Ac.</title>
        <authorList>
            <person name="Khomyakova M.A."/>
            <person name="Merkel A.Y."/>
            <person name="Slobodkin A.I."/>
        </authorList>
    </citation>
    <scope>NUCLEOTIDE SEQUENCE [LARGE SCALE GENOMIC DNA]</scope>
    <source>
        <strain evidence="1 2">M04Ac</strain>
    </source>
</reference>
<dbReference type="EMBL" id="JARFPL010000058">
    <property type="protein sequence ID" value="MDF0594264.1"/>
    <property type="molecule type" value="Genomic_DNA"/>
</dbReference>
<comment type="caution">
    <text evidence="1">The sequence shown here is derived from an EMBL/GenBank/DDBJ whole genome shotgun (WGS) entry which is preliminary data.</text>
</comment>
<evidence type="ECO:0000313" key="1">
    <source>
        <dbReference type="EMBL" id="MDF0594264.1"/>
    </source>
</evidence>